<proteinExistence type="predicted"/>
<name>A0ACD3ZH75_FUSSC</name>
<accession>A0ACD3ZH75</accession>
<dbReference type="EMBL" id="CP090037">
    <property type="protein sequence ID" value="UPL00207.1"/>
    <property type="molecule type" value="Genomic_DNA"/>
</dbReference>
<reference evidence="1" key="1">
    <citation type="submission" date="2021-11" db="EMBL/GenBank/DDBJ databases">
        <title>Fusarium solani-melongenae Genome sequencing and assembly.</title>
        <authorList>
            <person name="Xie S."/>
            <person name="Huang L."/>
            <person name="Zhang X."/>
        </authorList>
    </citation>
    <scope>NUCLEOTIDE SEQUENCE</scope>
    <source>
        <strain evidence="1">CRI 24-3</strain>
    </source>
</reference>
<keyword evidence="2" id="KW-1185">Reference proteome</keyword>
<sequence length="661" mass="74425">MSQDLTEAHSCPLCEDVVANLRQALLSVTLTKPDGQLVFYPGITAQDVIDRASRGCIFFSSLVDDEELSDITDPNPDTKFGVEISYDLEFGLSSLVFGYENISDDATKRGFYDRFLSKYLLCSIEDDPASELVHRRLPNLSPGSEKSYSKAKEWLHQCRTNHNACHESAAQRMPMRLLELSAQGNICTSVQVTTVQNRCPYATLSYCWGGDQPFKLIKARLTQHQTHIDIKTLPGTIVDAIEVSVRLGIYYLWIDSLCIIQDDPEDVAREINKMADIYQGTTVTISAASSSCYRDGFLDTRQAHVQSKPKFKFPLTCSDGKSGTVFLLLHQSGYSYRDWAPDPINSRAWTLQEHVLSPRILYYSSQQLYWFCKETRASDGGLSLEQTELGPFDVTMLSFSLGRAAIASTSWELFWKDLLSSYLSRGLTNPMDRLSAISAVGEELARVNHTSFVAGLFEATLAHNLCWNRVRSSPIQPRPATYRAPSWSWAAVDGPIFWSEEHQDYTSMVDILDCQVIPRFPHAKHGPIGSAYLTLLGWVAPAILSAKSPGQHRRIMIVTTGWWEVVDEKDLDATDPELEKGEPISIWLIWMLRAIPPATYLMFSGMMVVPHGTSTERFRRIGYHSSRRAQALETGYDRGLGTRGQHKLTWNAFQRRLITIV</sequence>
<organism evidence="1 2">
    <name type="scientific">Fusarium solani subsp. cucurbitae</name>
    <name type="common">Neocosmosporum cucurbitae</name>
    <dbReference type="NCBI Taxonomy" id="2747967"/>
    <lineage>
        <taxon>Eukaryota</taxon>
        <taxon>Fungi</taxon>
        <taxon>Dikarya</taxon>
        <taxon>Ascomycota</taxon>
        <taxon>Pezizomycotina</taxon>
        <taxon>Sordariomycetes</taxon>
        <taxon>Hypocreomycetidae</taxon>
        <taxon>Hypocreales</taxon>
        <taxon>Nectriaceae</taxon>
        <taxon>Fusarium</taxon>
        <taxon>Fusarium solani species complex</taxon>
    </lineage>
</organism>
<evidence type="ECO:0000313" key="1">
    <source>
        <dbReference type="EMBL" id="UPL00207.1"/>
    </source>
</evidence>
<protein>
    <submittedName>
        <fullName evidence="1">Uncharacterized protein</fullName>
    </submittedName>
</protein>
<gene>
    <name evidence="1" type="ORF">LCI18_011141</name>
</gene>
<dbReference type="Proteomes" id="UP000830768">
    <property type="component" value="Chromosome 9"/>
</dbReference>
<evidence type="ECO:0000313" key="2">
    <source>
        <dbReference type="Proteomes" id="UP000830768"/>
    </source>
</evidence>